<evidence type="ECO:0000256" key="2">
    <source>
        <dbReference type="ARBA" id="ARBA00008017"/>
    </source>
</evidence>
<evidence type="ECO:0000259" key="8">
    <source>
        <dbReference type="Pfam" id="PF00924"/>
    </source>
</evidence>
<evidence type="ECO:0000313" key="11">
    <source>
        <dbReference type="Proteomes" id="UP001489509"/>
    </source>
</evidence>
<dbReference type="EMBL" id="JBBMFD010000003">
    <property type="protein sequence ID" value="MEQ2439893.1"/>
    <property type="molecule type" value="Genomic_DNA"/>
</dbReference>
<dbReference type="InterPro" id="IPR011066">
    <property type="entry name" value="MscS_channel_C_sf"/>
</dbReference>
<dbReference type="Gene3D" id="1.10.287.1260">
    <property type="match status" value="1"/>
</dbReference>
<comment type="similarity">
    <text evidence="2">Belongs to the MscS (TC 1.A.23) family.</text>
</comment>
<comment type="caution">
    <text evidence="10">The sequence shown here is derived from an EMBL/GenBank/DDBJ whole genome shotgun (WGS) entry which is preliminary data.</text>
</comment>
<keyword evidence="3" id="KW-1003">Cell membrane</keyword>
<organism evidence="10 11">
    <name type="scientific">Solibaculum intestinale</name>
    <dbReference type="NCBI Taxonomy" id="3133165"/>
    <lineage>
        <taxon>Bacteria</taxon>
        <taxon>Bacillati</taxon>
        <taxon>Bacillota</taxon>
        <taxon>Clostridia</taxon>
        <taxon>Eubacteriales</taxon>
        <taxon>Oscillospiraceae</taxon>
        <taxon>Solibaculum</taxon>
    </lineage>
</organism>
<gene>
    <name evidence="10" type="ORF">WMO26_03520</name>
</gene>
<keyword evidence="4 7" id="KW-0812">Transmembrane</keyword>
<dbReference type="InterPro" id="IPR045275">
    <property type="entry name" value="MscS_archaea/bacteria_type"/>
</dbReference>
<evidence type="ECO:0000256" key="7">
    <source>
        <dbReference type="SAM" id="Phobius"/>
    </source>
</evidence>
<dbReference type="Pfam" id="PF21082">
    <property type="entry name" value="MS_channel_3rd"/>
    <property type="match status" value="1"/>
</dbReference>
<evidence type="ECO:0000259" key="9">
    <source>
        <dbReference type="Pfam" id="PF21082"/>
    </source>
</evidence>
<dbReference type="Gene3D" id="2.30.30.60">
    <property type="match status" value="1"/>
</dbReference>
<feature type="transmembrane region" description="Helical" evidence="7">
    <location>
        <begin position="79"/>
        <end position="99"/>
    </location>
</feature>
<dbReference type="InterPro" id="IPR023408">
    <property type="entry name" value="MscS_beta-dom_sf"/>
</dbReference>
<dbReference type="Gene3D" id="3.30.70.100">
    <property type="match status" value="1"/>
</dbReference>
<name>A0ABV1DXW3_9FIRM</name>
<proteinExistence type="inferred from homology"/>
<evidence type="ECO:0000256" key="5">
    <source>
        <dbReference type="ARBA" id="ARBA00022989"/>
    </source>
</evidence>
<dbReference type="SUPFAM" id="SSF82861">
    <property type="entry name" value="Mechanosensitive channel protein MscS (YggB), transmembrane region"/>
    <property type="match status" value="1"/>
</dbReference>
<keyword evidence="11" id="KW-1185">Reference proteome</keyword>
<dbReference type="SUPFAM" id="SSF50182">
    <property type="entry name" value="Sm-like ribonucleoproteins"/>
    <property type="match status" value="1"/>
</dbReference>
<feature type="domain" description="Mechanosensitive ion channel MscS C-terminal" evidence="9">
    <location>
        <begin position="178"/>
        <end position="256"/>
    </location>
</feature>
<evidence type="ECO:0000256" key="3">
    <source>
        <dbReference type="ARBA" id="ARBA00022475"/>
    </source>
</evidence>
<feature type="transmembrane region" description="Helical" evidence="7">
    <location>
        <begin position="53"/>
        <end position="73"/>
    </location>
</feature>
<dbReference type="PANTHER" id="PTHR30221:SF1">
    <property type="entry name" value="SMALL-CONDUCTANCE MECHANOSENSITIVE CHANNEL"/>
    <property type="match status" value="1"/>
</dbReference>
<comment type="subcellular location">
    <subcellularLocation>
        <location evidence="1">Cell membrane</location>
        <topology evidence="1">Multi-pass membrane protein</topology>
    </subcellularLocation>
</comment>
<protein>
    <submittedName>
        <fullName evidence="10">Mechanosensitive ion channel family protein</fullName>
    </submittedName>
</protein>
<keyword evidence="5 7" id="KW-1133">Transmembrane helix</keyword>
<evidence type="ECO:0000256" key="6">
    <source>
        <dbReference type="ARBA" id="ARBA00023136"/>
    </source>
</evidence>
<dbReference type="Proteomes" id="UP001489509">
    <property type="component" value="Unassembled WGS sequence"/>
</dbReference>
<sequence length="271" mass="30122">MEKFMDWLWAVVVEYGPKLLVALIVLLVGLWLAKLVTKFVMKMLQRGKVDVTLHSFIRSTVYIALMILVVVTVCGTLGVNMTSIITVIGAAGAAIALALQDSLKNIASGILILVSHPFRVGDYVQTEGVGGTVTEIRLFYTTLTTIDNSRVVLPNSRLTGNNLINYNAEETRRLDQNFSIGYQDDVALAKETILMLACKNELTIPEPEPTVQMVEHGDSAIVLQLRCWTKTGDYWQLKFELLEQVKAEFDRIGISIPFHQVDVHVTGEKAE</sequence>
<dbReference type="InterPro" id="IPR006686">
    <property type="entry name" value="MscS_channel_CS"/>
</dbReference>
<feature type="domain" description="Mechanosensitive ion channel MscS" evidence="8">
    <location>
        <begin position="101"/>
        <end position="167"/>
    </location>
</feature>
<dbReference type="InterPro" id="IPR049278">
    <property type="entry name" value="MS_channel_C"/>
</dbReference>
<dbReference type="InterPro" id="IPR011014">
    <property type="entry name" value="MscS_channel_TM-2"/>
</dbReference>
<feature type="transmembrane region" description="Helical" evidence="7">
    <location>
        <begin position="20"/>
        <end position="41"/>
    </location>
</feature>
<dbReference type="Pfam" id="PF00924">
    <property type="entry name" value="MS_channel_2nd"/>
    <property type="match status" value="1"/>
</dbReference>
<keyword evidence="6 7" id="KW-0472">Membrane</keyword>
<accession>A0ABV1DXW3</accession>
<dbReference type="SUPFAM" id="SSF82689">
    <property type="entry name" value="Mechanosensitive channel protein MscS (YggB), C-terminal domain"/>
    <property type="match status" value="1"/>
</dbReference>
<dbReference type="Pfam" id="PF05552">
    <property type="entry name" value="MS_channel_1st_1"/>
    <property type="match status" value="1"/>
</dbReference>
<dbReference type="PROSITE" id="PS01246">
    <property type="entry name" value="UPF0003"/>
    <property type="match status" value="1"/>
</dbReference>
<dbReference type="InterPro" id="IPR010920">
    <property type="entry name" value="LSM_dom_sf"/>
</dbReference>
<evidence type="ECO:0000313" key="10">
    <source>
        <dbReference type="EMBL" id="MEQ2439893.1"/>
    </source>
</evidence>
<dbReference type="InterPro" id="IPR006685">
    <property type="entry name" value="MscS_channel_2nd"/>
</dbReference>
<evidence type="ECO:0000256" key="1">
    <source>
        <dbReference type="ARBA" id="ARBA00004651"/>
    </source>
</evidence>
<dbReference type="RefSeq" id="WP_349218159.1">
    <property type="nucleotide sequence ID" value="NZ_JBBMFD010000003.1"/>
</dbReference>
<dbReference type="PANTHER" id="PTHR30221">
    <property type="entry name" value="SMALL-CONDUCTANCE MECHANOSENSITIVE CHANNEL"/>
    <property type="match status" value="1"/>
</dbReference>
<reference evidence="10 11" key="1">
    <citation type="submission" date="2024-03" db="EMBL/GenBank/DDBJ databases">
        <title>Human intestinal bacterial collection.</title>
        <authorList>
            <person name="Pauvert C."/>
            <person name="Hitch T.C.A."/>
            <person name="Clavel T."/>
        </authorList>
    </citation>
    <scope>NUCLEOTIDE SEQUENCE [LARGE SCALE GENOMIC DNA]</scope>
    <source>
        <strain evidence="10 11">CLA-JM-H44</strain>
    </source>
</reference>
<evidence type="ECO:0000256" key="4">
    <source>
        <dbReference type="ARBA" id="ARBA00022692"/>
    </source>
</evidence>
<dbReference type="InterPro" id="IPR008910">
    <property type="entry name" value="MSC_TM_helix"/>
</dbReference>